<dbReference type="AlphaFoldDB" id="A0A9W8TC30"/>
<comment type="caution">
    <text evidence="1">The sequence shown here is derived from an EMBL/GenBank/DDBJ whole genome shotgun (WGS) entry which is preliminary data.</text>
</comment>
<dbReference type="Gene3D" id="1.20.120.1080">
    <property type="match status" value="1"/>
</dbReference>
<keyword evidence="2" id="KW-1185">Reference proteome</keyword>
<gene>
    <name evidence="1" type="ORF">N0V84_011452</name>
</gene>
<protein>
    <submittedName>
        <fullName evidence="1">Uncharacterized protein</fullName>
    </submittedName>
</protein>
<organism evidence="1 2">
    <name type="scientific">Fusarium piperis</name>
    <dbReference type="NCBI Taxonomy" id="1435070"/>
    <lineage>
        <taxon>Eukaryota</taxon>
        <taxon>Fungi</taxon>
        <taxon>Dikarya</taxon>
        <taxon>Ascomycota</taxon>
        <taxon>Pezizomycotina</taxon>
        <taxon>Sordariomycetes</taxon>
        <taxon>Hypocreomycetidae</taxon>
        <taxon>Hypocreales</taxon>
        <taxon>Nectriaceae</taxon>
        <taxon>Fusarium</taxon>
        <taxon>Fusarium solani species complex</taxon>
    </lineage>
</organism>
<proteinExistence type="predicted"/>
<accession>A0A9W8TC30</accession>
<dbReference type="OrthoDB" id="5097304at2759"/>
<evidence type="ECO:0000313" key="2">
    <source>
        <dbReference type="Proteomes" id="UP001140502"/>
    </source>
</evidence>
<name>A0A9W8TC30_9HYPO</name>
<dbReference type="EMBL" id="JAPEUR010000428">
    <property type="protein sequence ID" value="KAJ4309517.1"/>
    <property type="molecule type" value="Genomic_DNA"/>
</dbReference>
<evidence type="ECO:0000313" key="1">
    <source>
        <dbReference type="EMBL" id="KAJ4309517.1"/>
    </source>
</evidence>
<reference evidence="1" key="1">
    <citation type="submission" date="2022-10" db="EMBL/GenBank/DDBJ databases">
        <title>Tapping the CABI collections for fungal endophytes: first genome assemblies for Collariella, Neodidymelliopsis, Ascochyta clinopodiicola, Didymella pomorum, Didymosphaeria variabile, Neocosmospora piperis and Neocucurbitaria cava.</title>
        <authorList>
            <person name="Hill R."/>
        </authorList>
    </citation>
    <scope>NUCLEOTIDE SEQUENCE</scope>
    <source>
        <strain evidence="1">IMI 366586</strain>
    </source>
</reference>
<sequence>MPLNPAWYNALLKAKELGCFAEIVIIACLLSTQDGIVMRLNAKRYAASVIRQQHSDPKSSHLARLDAFHIYIHRRIESATDEENLARWRRMSFINPKVAEKVQRMRNDVIPRVSKRMLDGGLVPALEPFDSDFSLKIR</sequence>
<dbReference type="Proteomes" id="UP001140502">
    <property type="component" value="Unassembled WGS sequence"/>
</dbReference>